<feature type="domain" description="AMP-dependent synthetase/ligase" evidence="4">
    <location>
        <begin position="68"/>
        <end position="284"/>
    </location>
</feature>
<dbReference type="PANTHER" id="PTHR43201:SF5">
    <property type="entry name" value="MEDIUM-CHAIN ACYL-COA LIGASE ACSF2, MITOCHONDRIAL"/>
    <property type="match status" value="1"/>
</dbReference>
<evidence type="ECO:0000256" key="1">
    <source>
        <dbReference type="ARBA" id="ARBA00006432"/>
    </source>
</evidence>
<proteinExistence type="inferred from homology"/>
<keyword evidence="7" id="KW-1185">Reference proteome</keyword>
<dbReference type="Pfam" id="PF00501">
    <property type="entry name" value="AMP-binding"/>
    <property type="match status" value="1"/>
</dbReference>
<dbReference type="InterPro" id="IPR045851">
    <property type="entry name" value="AMP-bd_C_sf"/>
</dbReference>
<organism evidence="6 7">
    <name type="scientific">Bogoriella caseilytica</name>
    <dbReference type="NCBI Taxonomy" id="56055"/>
    <lineage>
        <taxon>Bacteria</taxon>
        <taxon>Bacillati</taxon>
        <taxon>Actinomycetota</taxon>
        <taxon>Actinomycetes</taxon>
        <taxon>Micrococcales</taxon>
        <taxon>Bogoriellaceae</taxon>
        <taxon>Bogoriella</taxon>
    </lineage>
</organism>
<gene>
    <name evidence="6" type="ORF">EDD31_0680</name>
</gene>
<feature type="domain" description="AMP-binding enzyme C-terminal" evidence="5">
    <location>
        <begin position="346"/>
        <end position="421"/>
    </location>
</feature>
<keyword evidence="2 6" id="KW-0436">Ligase</keyword>
<dbReference type="EMBL" id="RKHK01000001">
    <property type="protein sequence ID" value="ROR72329.1"/>
    <property type="molecule type" value="Genomic_DNA"/>
</dbReference>
<accession>A0A3N2BAP1</accession>
<evidence type="ECO:0000259" key="4">
    <source>
        <dbReference type="Pfam" id="PF00501"/>
    </source>
</evidence>
<dbReference type="GO" id="GO:0031956">
    <property type="term" value="F:medium-chain fatty acid-CoA ligase activity"/>
    <property type="evidence" value="ECO:0007669"/>
    <property type="project" value="TreeGrafter"/>
</dbReference>
<name>A0A3N2BAP1_9MICO</name>
<dbReference type="Gene3D" id="3.40.50.12780">
    <property type="entry name" value="N-terminal domain of ligase-like"/>
    <property type="match status" value="1"/>
</dbReference>
<dbReference type="InterPro" id="IPR025110">
    <property type="entry name" value="AMP-bd_C"/>
</dbReference>
<dbReference type="Pfam" id="PF13193">
    <property type="entry name" value="AMP-binding_C"/>
    <property type="match status" value="1"/>
</dbReference>
<dbReference type="OrthoDB" id="9803968at2"/>
<dbReference type="Gene3D" id="3.30.300.30">
    <property type="match status" value="1"/>
</dbReference>
<evidence type="ECO:0000259" key="5">
    <source>
        <dbReference type="Pfam" id="PF13193"/>
    </source>
</evidence>
<dbReference type="InterPro" id="IPR000873">
    <property type="entry name" value="AMP-dep_synth/lig_dom"/>
</dbReference>
<dbReference type="SUPFAM" id="SSF56801">
    <property type="entry name" value="Acetyl-CoA synthetase-like"/>
    <property type="match status" value="1"/>
</dbReference>
<dbReference type="Proteomes" id="UP000280668">
    <property type="component" value="Unassembled WGS sequence"/>
</dbReference>
<feature type="region of interest" description="Disordered" evidence="3">
    <location>
        <begin position="36"/>
        <end position="55"/>
    </location>
</feature>
<dbReference type="GO" id="GO:0006631">
    <property type="term" value="P:fatty acid metabolic process"/>
    <property type="evidence" value="ECO:0007669"/>
    <property type="project" value="TreeGrafter"/>
</dbReference>
<evidence type="ECO:0000256" key="3">
    <source>
        <dbReference type="SAM" id="MobiDB-lite"/>
    </source>
</evidence>
<dbReference type="AlphaFoldDB" id="A0A3N2BAP1"/>
<comment type="similarity">
    <text evidence="1">Belongs to the ATP-dependent AMP-binding enzyme family.</text>
</comment>
<dbReference type="Gene3D" id="2.30.38.10">
    <property type="entry name" value="Luciferase, Domain 3"/>
    <property type="match status" value="1"/>
</dbReference>
<evidence type="ECO:0000256" key="2">
    <source>
        <dbReference type="ARBA" id="ARBA00022598"/>
    </source>
</evidence>
<comment type="caution">
    <text evidence="6">The sequence shown here is derived from an EMBL/GenBank/DDBJ whole genome shotgun (WGS) entry which is preliminary data.</text>
</comment>
<dbReference type="PANTHER" id="PTHR43201">
    <property type="entry name" value="ACYL-COA SYNTHETASE"/>
    <property type="match status" value="1"/>
</dbReference>
<evidence type="ECO:0000313" key="6">
    <source>
        <dbReference type="EMBL" id="ROR72329.1"/>
    </source>
</evidence>
<evidence type="ECO:0000313" key="7">
    <source>
        <dbReference type="Proteomes" id="UP000280668"/>
    </source>
</evidence>
<protein>
    <submittedName>
        <fullName evidence="6">O-succinylbenzoic acid--CoA ligase</fullName>
    </submittedName>
</protein>
<dbReference type="InterPro" id="IPR042099">
    <property type="entry name" value="ANL_N_sf"/>
</dbReference>
<sequence length="446" mass="46120">MPPTAIRPDELLPLPGGTGREDVVRLMAALRLRLGDEEPDSRTAASPRPLLPHEPTASADAALTEISERARIPLPGGTVAVLRSSGSTSGRGHLIAVTAEALRAGARAGEQALGGPGRWVLALPTHHIAGFQILVRSVVGATEPVLVDTSGGFDPHRLAEAITQAARGARAYVSLVPTQLHRVLQSGPAVLGAMRQASAVLVGGAATAPSLQQAARAAGLSLVTSYGMTETCGGCAYDGLPLEGMRVRIMTGYASGAPHPPSHDEEPVPGRVEISGPMLAAGYLDQPAETVDGRAASGSGFRLDDAGTRWLQTSDLGVIRDGRLQIVGRVDDVINTGGVKVSPGPVEDLLGAMEGVAEVMVVGIPDARWGQSVVAVVVPTAPDRPPSLAELRAEVIRRLGPPHAPRALVTTTELPTLGPGKRDRRAAARLAVQHISEKEGTDGHGH</sequence>
<reference evidence="6 7" key="1">
    <citation type="submission" date="2018-11" db="EMBL/GenBank/DDBJ databases">
        <title>Sequencing the genomes of 1000 actinobacteria strains.</title>
        <authorList>
            <person name="Klenk H.-P."/>
        </authorList>
    </citation>
    <scope>NUCLEOTIDE SEQUENCE [LARGE SCALE GENOMIC DNA]</scope>
    <source>
        <strain evidence="6 7">DSM 11294</strain>
    </source>
</reference>
<dbReference type="RefSeq" id="WP_123302907.1">
    <property type="nucleotide sequence ID" value="NZ_RKHK01000001.1"/>
</dbReference>